<feature type="compositionally biased region" description="Low complexity" evidence="1">
    <location>
        <begin position="85"/>
        <end position="102"/>
    </location>
</feature>
<gene>
    <name evidence="3" type="ORF">DILT_LOCUS3600</name>
</gene>
<keyword evidence="4" id="KW-1185">Reference proteome</keyword>
<evidence type="ECO:0000256" key="1">
    <source>
        <dbReference type="SAM" id="MobiDB-lite"/>
    </source>
</evidence>
<accession>A0A3P6TMD2</accession>
<keyword evidence="2" id="KW-0472">Membrane</keyword>
<feature type="transmembrane region" description="Helical" evidence="2">
    <location>
        <begin position="234"/>
        <end position="256"/>
    </location>
</feature>
<reference evidence="3 4" key="1">
    <citation type="submission" date="2018-11" db="EMBL/GenBank/DDBJ databases">
        <authorList>
            <consortium name="Pathogen Informatics"/>
        </authorList>
    </citation>
    <scope>NUCLEOTIDE SEQUENCE [LARGE SCALE GENOMIC DNA]</scope>
</reference>
<organism evidence="3 4">
    <name type="scientific">Dibothriocephalus latus</name>
    <name type="common">Fish tapeworm</name>
    <name type="synonym">Diphyllobothrium latum</name>
    <dbReference type="NCBI Taxonomy" id="60516"/>
    <lineage>
        <taxon>Eukaryota</taxon>
        <taxon>Metazoa</taxon>
        <taxon>Spiralia</taxon>
        <taxon>Lophotrochozoa</taxon>
        <taxon>Platyhelminthes</taxon>
        <taxon>Cestoda</taxon>
        <taxon>Eucestoda</taxon>
        <taxon>Diphyllobothriidea</taxon>
        <taxon>Diphyllobothriidae</taxon>
        <taxon>Dibothriocephalus</taxon>
    </lineage>
</organism>
<sequence length="261" mass="28446">MSSVQTSMWNRSLTQPDLKMMNQHDFQSICQLALSQLNVKSATPPASNFLFSGFNQQSQQPLTAAAPEETHTTSLSAPPPSLVISPASTSSPTATSATDASSGICNRAEHAADGGRGVEFDQLVSTPSPVPRPISRPVKEKGQTDKACTAMTRIPPTGSPPKPARIVHLLRCPICSLESINKVRFDAHLPCSRNIPENNYLLYSCSLCLACSTSHFLVEEHLELFHPGCSVSCFFTYFSLPAILLNKSIFFLVMTYSRENR</sequence>
<dbReference type="EMBL" id="UYRU01043946">
    <property type="protein sequence ID" value="VDK84559.1"/>
    <property type="molecule type" value="Genomic_DNA"/>
</dbReference>
<dbReference type="OrthoDB" id="6271899at2759"/>
<name>A0A3P6TMD2_DIBLA</name>
<feature type="region of interest" description="Disordered" evidence="1">
    <location>
        <begin position="60"/>
        <end position="102"/>
    </location>
</feature>
<proteinExistence type="predicted"/>
<dbReference type="AlphaFoldDB" id="A0A3P6TMD2"/>
<evidence type="ECO:0000256" key="2">
    <source>
        <dbReference type="SAM" id="Phobius"/>
    </source>
</evidence>
<feature type="region of interest" description="Disordered" evidence="1">
    <location>
        <begin position="120"/>
        <end position="159"/>
    </location>
</feature>
<keyword evidence="2" id="KW-0812">Transmembrane</keyword>
<evidence type="ECO:0000313" key="4">
    <source>
        <dbReference type="Proteomes" id="UP000281553"/>
    </source>
</evidence>
<keyword evidence="2" id="KW-1133">Transmembrane helix</keyword>
<evidence type="ECO:0000313" key="3">
    <source>
        <dbReference type="EMBL" id="VDK84559.1"/>
    </source>
</evidence>
<dbReference type="Proteomes" id="UP000281553">
    <property type="component" value="Unassembled WGS sequence"/>
</dbReference>
<protein>
    <submittedName>
        <fullName evidence="3">Uncharacterized protein</fullName>
    </submittedName>
</protein>